<dbReference type="GO" id="GO:0019877">
    <property type="term" value="P:diaminopimelate biosynthetic process"/>
    <property type="evidence" value="ECO:0007669"/>
    <property type="project" value="UniProtKB-KW"/>
</dbReference>
<organism evidence="19 20">
    <name type="scientific">Amphibacillus xylanus (strain ATCC 51415 / DSM 6626 / JCM 7361 / LMG 17667 / NBRC 15112 / Ep01)</name>
    <dbReference type="NCBI Taxonomy" id="698758"/>
    <lineage>
        <taxon>Bacteria</taxon>
        <taxon>Bacillati</taxon>
        <taxon>Bacillota</taxon>
        <taxon>Bacilli</taxon>
        <taxon>Bacillales</taxon>
        <taxon>Bacillaceae</taxon>
        <taxon>Amphibacillus</taxon>
    </lineage>
</organism>
<comment type="similarity">
    <text evidence="5 15">Belongs to the aspartokinase family.</text>
</comment>
<dbReference type="NCBIfam" id="TIGR00656">
    <property type="entry name" value="asp_kin_monofn"/>
    <property type="match status" value="1"/>
</dbReference>
<evidence type="ECO:0000256" key="3">
    <source>
        <dbReference type="ARBA" id="ARBA00004986"/>
    </source>
</evidence>
<dbReference type="InterPro" id="IPR005260">
    <property type="entry name" value="Asp_kin_monofn"/>
</dbReference>
<dbReference type="RefSeq" id="WP_015010178.1">
    <property type="nucleotide sequence ID" value="NC_018704.1"/>
</dbReference>
<evidence type="ECO:0000256" key="4">
    <source>
        <dbReference type="ARBA" id="ARBA00005139"/>
    </source>
</evidence>
<dbReference type="OrthoDB" id="9799110at2"/>
<dbReference type="EC" id="2.7.2.4" evidence="15"/>
<keyword evidence="12" id="KW-0457">Lysine biosynthesis</keyword>
<dbReference type="PANTHER" id="PTHR21499:SF3">
    <property type="entry name" value="ASPARTOKINASE"/>
    <property type="match status" value="1"/>
</dbReference>
<evidence type="ECO:0000313" key="20">
    <source>
        <dbReference type="Proteomes" id="UP000006294"/>
    </source>
</evidence>
<feature type="binding site" evidence="14">
    <location>
        <position position="79"/>
    </location>
    <ligand>
        <name>substrate</name>
    </ligand>
</feature>
<dbReference type="Gene3D" id="3.30.2130.10">
    <property type="entry name" value="VC0802-like"/>
    <property type="match status" value="1"/>
</dbReference>
<evidence type="ECO:0000256" key="1">
    <source>
        <dbReference type="ARBA" id="ARBA00003121"/>
    </source>
</evidence>
<dbReference type="InterPro" id="IPR036393">
    <property type="entry name" value="AceGlu_kinase-like_sf"/>
</dbReference>
<dbReference type="InterPro" id="IPR001048">
    <property type="entry name" value="Asp/Glu/Uridylate_kinase"/>
</dbReference>
<comment type="pathway">
    <text evidence="2 16">Amino-acid biosynthesis; L-lysine biosynthesis via DAP pathway; (S)-tetrahydrodipicolinate from L-aspartate: step 1/4.</text>
</comment>
<evidence type="ECO:0000256" key="14">
    <source>
        <dbReference type="PIRSR" id="PIRSR000726-1"/>
    </source>
</evidence>
<dbReference type="SUPFAM" id="SSF55021">
    <property type="entry name" value="ACT-like"/>
    <property type="match status" value="2"/>
</dbReference>
<evidence type="ECO:0000259" key="18">
    <source>
        <dbReference type="Pfam" id="PF13840"/>
    </source>
</evidence>
<dbReference type="InterPro" id="IPR045865">
    <property type="entry name" value="ACT-like_dom_sf"/>
</dbReference>
<proteinExistence type="inferred from homology"/>
<dbReference type="NCBIfam" id="NF006068">
    <property type="entry name" value="PRK08210.1"/>
    <property type="match status" value="1"/>
</dbReference>
<feature type="domain" description="CASTOR ACT" evidence="18">
    <location>
        <begin position="337"/>
        <end position="398"/>
    </location>
</feature>
<name>K0J7L5_AMPXN</name>
<dbReference type="GO" id="GO:0004072">
    <property type="term" value="F:aspartate kinase activity"/>
    <property type="evidence" value="ECO:0007669"/>
    <property type="project" value="UniProtKB-EC"/>
</dbReference>
<comment type="pathway">
    <text evidence="4 16">Amino-acid biosynthesis; L-threonine biosynthesis; L-threonine from L-aspartate: step 1/5.</text>
</comment>
<dbReference type="Pfam" id="PF00696">
    <property type="entry name" value="AA_kinase"/>
    <property type="match status" value="1"/>
</dbReference>
<evidence type="ECO:0000313" key="19">
    <source>
        <dbReference type="EMBL" id="BAM47578.1"/>
    </source>
</evidence>
<dbReference type="Gene3D" id="3.40.1160.10">
    <property type="entry name" value="Acetylglutamate kinase-like"/>
    <property type="match status" value="1"/>
</dbReference>
<evidence type="ECO:0000256" key="15">
    <source>
        <dbReference type="RuleBase" id="RU003448"/>
    </source>
</evidence>
<keyword evidence="20" id="KW-1185">Reference proteome</keyword>
<feature type="binding site" evidence="14">
    <location>
        <position position="189"/>
    </location>
    <ligand>
        <name>ATP</name>
        <dbReference type="ChEBI" id="CHEBI:30616"/>
    </ligand>
</feature>
<dbReference type="InterPro" id="IPR018042">
    <property type="entry name" value="Aspartate_kinase_CS"/>
</dbReference>
<dbReference type="STRING" id="698758.AXY_14460"/>
<dbReference type="HOGENOM" id="CLU_009116_3_2_9"/>
<dbReference type="GO" id="GO:0005524">
    <property type="term" value="F:ATP binding"/>
    <property type="evidence" value="ECO:0007669"/>
    <property type="project" value="UniProtKB-KW"/>
</dbReference>
<evidence type="ECO:0000256" key="6">
    <source>
        <dbReference type="ARBA" id="ARBA00022605"/>
    </source>
</evidence>
<evidence type="ECO:0000256" key="9">
    <source>
        <dbReference type="ARBA" id="ARBA00022777"/>
    </source>
</evidence>
<dbReference type="NCBIfam" id="TIGR00657">
    <property type="entry name" value="asp_kinases"/>
    <property type="match status" value="1"/>
</dbReference>
<evidence type="ECO:0000256" key="13">
    <source>
        <dbReference type="ARBA" id="ARBA00047872"/>
    </source>
</evidence>
<comment type="pathway">
    <text evidence="3 16">Amino-acid biosynthesis; L-methionine biosynthesis via de novo pathway; L-homoserine from L-aspartate: step 1/3.</text>
</comment>
<sequence>MDILVQKFGGTSLKDAESREYAINHIKQSINEGYKVVAVVSAIGRSPDPYATDSLLSLINYPNGKQSKREQDLLMSCGEIISAVVLSNELKQSGLLATSLTGAQAGFITTDDFTSAKIKAMEIDRLVSELRAHDVVVVAGFQGQTRDHEVTTLGRGGSDTSAAALGAALQAKYIDIFTDVNGIMTADPRMVKDARTLEVASYTDICNLAYQGAKVVHPRAVEIAMQSKIPIRVRSNRSNEIGTLVTGSTDDIEGIEIPDRLITGIAHMANITQVKIEADQPSGLLHAQIFEAMASASISVDFINIFPSGVMYTIPEMLSEKAERILLDLGYQPKLIHNCAKVSIVGAGMTGVPGVTAKMVQSLVSAGIEILQSADSHTTIWVLINEKDLVTAINALHQAFDLNN</sequence>
<dbReference type="InterPro" id="IPR027795">
    <property type="entry name" value="CASTOR_ACT_dom"/>
</dbReference>
<protein>
    <recommendedName>
        <fullName evidence="15">Aspartokinase</fullName>
        <ecNumber evidence="15">2.7.2.4</ecNumber>
    </recommendedName>
</protein>
<dbReference type="PROSITE" id="PS00324">
    <property type="entry name" value="ASPARTOKINASE"/>
    <property type="match status" value="1"/>
</dbReference>
<feature type="binding site" evidence="14">
    <location>
        <begin position="214"/>
        <end position="215"/>
    </location>
    <ligand>
        <name>ATP</name>
        <dbReference type="ChEBI" id="CHEBI:30616"/>
    </ligand>
</feature>
<evidence type="ECO:0000256" key="7">
    <source>
        <dbReference type="ARBA" id="ARBA00022679"/>
    </source>
</evidence>
<dbReference type="SUPFAM" id="SSF53633">
    <property type="entry name" value="Carbamate kinase-like"/>
    <property type="match status" value="1"/>
</dbReference>
<feature type="binding site" evidence="14">
    <location>
        <begin position="178"/>
        <end position="179"/>
    </location>
    <ligand>
        <name>ATP</name>
        <dbReference type="ChEBI" id="CHEBI:30616"/>
    </ligand>
</feature>
<dbReference type="Proteomes" id="UP000006294">
    <property type="component" value="Chromosome"/>
</dbReference>
<comment type="catalytic activity">
    <reaction evidence="13 15">
        <text>L-aspartate + ATP = 4-phospho-L-aspartate + ADP</text>
        <dbReference type="Rhea" id="RHEA:23776"/>
        <dbReference type="ChEBI" id="CHEBI:29991"/>
        <dbReference type="ChEBI" id="CHEBI:30616"/>
        <dbReference type="ChEBI" id="CHEBI:57535"/>
        <dbReference type="ChEBI" id="CHEBI:456216"/>
        <dbReference type="EC" id="2.7.2.4"/>
    </reaction>
</comment>
<keyword evidence="9 15" id="KW-0418">Kinase</keyword>
<keyword evidence="11" id="KW-0220">Diaminopimelate biosynthesis</keyword>
<dbReference type="GO" id="GO:0009090">
    <property type="term" value="P:homoserine biosynthetic process"/>
    <property type="evidence" value="ECO:0007669"/>
    <property type="project" value="TreeGrafter"/>
</dbReference>
<reference evidence="19 20" key="1">
    <citation type="submission" date="2011-01" db="EMBL/GenBank/DDBJ databases">
        <title>Whole genome sequence of Amphibacillus xylinus NBRC 15112.</title>
        <authorList>
            <person name="Nakazawa H."/>
            <person name="Katano Y."/>
            <person name="Nakamura S."/>
            <person name="Sasagawa M."/>
            <person name="Fukada J."/>
            <person name="Arai T."/>
            <person name="Sasakura N."/>
            <person name="Mochizuki D."/>
            <person name="Hosoyama A."/>
            <person name="Harada K."/>
            <person name="Horikawa H."/>
            <person name="Kato Y."/>
            <person name="Harada T."/>
            <person name="Sasaki K."/>
            <person name="Sekiguchi M."/>
            <person name="Hodoyama M."/>
            <person name="Nishiko R."/>
            <person name="Narita H."/>
            <person name="Hanamaki A."/>
            <person name="Hata C."/>
            <person name="Konno Y."/>
            <person name="Niimura Y."/>
            <person name="Yamazaki S."/>
            <person name="Fujita N."/>
        </authorList>
    </citation>
    <scope>NUCLEOTIDE SEQUENCE [LARGE SCALE GENOMIC DNA]</scope>
    <source>
        <strain evidence="20">ATCC 51415 / DSM 6626 / JCM 7361 / LMG 17667 / NBRC 15112 / Ep01</strain>
    </source>
</reference>
<dbReference type="PATRIC" id="fig|698758.3.peg.1442"/>
<dbReference type="AlphaFoldDB" id="K0J7L5"/>
<keyword evidence="7 15" id="KW-0808">Transferase</keyword>
<dbReference type="GO" id="GO:0009089">
    <property type="term" value="P:lysine biosynthetic process via diaminopimelate"/>
    <property type="evidence" value="ECO:0007669"/>
    <property type="project" value="UniProtKB-UniPathway"/>
</dbReference>
<dbReference type="GO" id="GO:0009088">
    <property type="term" value="P:threonine biosynthetic process"/>
    <property type="evidence" value="ECO:0007669"/>
    <property type="project" value="UniProtKB-UniPathway"/>
</dbReference>
<evidence type="ECO:0000256" key="5">
    <source>
        <dbReference type="ARBA" id="ARBA00010122"/>
    </source>
</evidence>
<dbReference type="UniPathway" id="UPA00050">
    <property type="reaction ID" value="UER00461"/>
</dbReference>
<keyword evidence="10 14" id="KW-0067">ATP-binding</keyword>
<evidence type="ECO:0000256" key="12">
    <source>
        <dbReference type="ARBA" id="ARBA00023154"/>
    </source>
</evidence>
<accession>K0J7L5</accession>
<evidence type="ECO:0000256" key="11">
    <source>
        <dbReference type="ARBA" id="ARBA00022915"/>
    </source>
</evidence>
<evidence type="ECO:0000256" key="8">
    <source>
        <dbReference type="ARBA" id="ARBA00022741"/>
    </source>
</evidence>
<dbReference type="UniPathway" id="UPA00051">
    <property type="reaction ID" value="UER00462"/>
</dbReference>
<dbReference type="EMBL" id="AP012050">
    <property type="protein sequence ID" value="BAM47578.1"/>
    <property type="molecule type" value="Genomic_DNA"/>
</dbReference>
<dbReference type="PANTHER" id="PTHR21499">
    <property type="entry name" value="ASPARTATE KINASE"/>
    <property type="match status" value="1"/>
</dbReference>
<dbReference type="UniPathway" id="UPA00034">
    <property type="reaction ID" value="UER00015"/>
</dbReference>
<gene>
    <name evidence="19" type="primary">dapG</name>
    <name evidence="19" type="ordered locus">AXY_14460</name>
</gene>
<keyword evidence="8 14" id="KW-0547">Nucleotide-binding</keyword>
<feature type="domain" description="Aspartate/glutamate/uridylate kinase" evidence="17">
    <location>
        <begin position="3"/>
        <end position="235"/>
    </location>
</feature>
<dbReference type="PIRSF" id="PIRSF000726">
    <property type="entry name" value="Asp_kin"/>
    <property type="match status" value="1"/>
</dbReference>
<feature type="binding site" evidence="14">
    <location>
        <position position="52"/>
    </location>
    <ligand>
        <name>substrate</name>
    </ligand>
</feature>
<dbReference type="InterPro" id="IPR001341">
    <property type="entry name" value="Asp_kinase"/>
</dbReference>
<feature type="binding site" evidence="14">
    <location>
        <begin position="7"/>
        <end position="10"/>
    </location>
    <ligand>
        <name>ATP</name>
        <dbReference type="ChEBI" id="CHEBI:30616"/>
    </ligand>
</feature>
<evidence type="ECO:0000256" key="16">
    <source>
        <dbReference type="RuleBase" id="RU004249"/>
    </source>
</evidence>
<dbReference type="eggNOG" id="COG0527">
    <property type="taxonomic scope" value="Bacteria"/>
</dbReference>
<evidence type="ECO:0000256" key="10">
    <source>
        <dbReference type="ARBA" id="ARBA00022840"/>
    </source>
</evidence>
<evidence type="ECO:0000259" key="17">
    <source>
        <dbReference type="Pfam" id="PF00696"/>
    </source>
</evidence>
<comment type="function">
    <text evidence="1">Catalyzes the phosphorylation of the beta-carboxyl group of aspartic acid with ATP to yield 4-phospho-L-aspartate, which is involved in the branched biosynthetic pathway leading to the biosynthesis of amino acids threonine, isoleucine and methionine.</text>
</comment>
<dbReference type="GO" id="GO:0005829">
    <property type="term" value="C:cytosol"/>
    <property type="evidence" value="ECO:0007669"/>
    <property type="project" value="TreeGrafter"/>
</dbReference>
<evidence type="ECO:0000256" key="2">
    <source>
        <dbReference type="ARBA" id="ARBA00004766"/>
    </source>
</evidence>
<dbReference type="KEGG" id="axl:AXY_14460"/>
<dbReference type="Pfam" id="PF13840">
    <property type="entry name" value="ACT_7"/>
    <property type="match status" value="1"/>
</dbReference>
<keyword evidence="6 16" id="KW-0028">Amino-acid biosynthesis</keyword>